<evidence type="ECO:0000259" key="2">
    <source>
        <dbReference type="SMART" id="SM00147"/>
    </source>
</evidence>
<dbReference type="GO" id="GO:0005886">
    <property type="term" value="C:plasma membrane"/>
    <property type="evidence" value="ECO:0007669"/>
    <property type="project" value="TreeGrafter"/>
</dbReference>
<comment type="caution">
    <text evidence="3">The sequence shown here is derived from an EMBL/GenBank/DDBJ whole genome shotgun (WGS) entry which is preliminary data.</text>
</comment>
<dbReference type="Pfam" id="PF00617">
    <property type="entry name" value="RasGEF"/>
    <property type="match status" value="1"/>
</dbReference>
<dbReference type="AlphaFoldDB" id="A0A811YXC1"/>
<gene>
    <name evidence="3" type="ORF">NYPRO_LOCUS13892</name>
</gene>
<accession>A0A811YXC1</accession>
<dbReference type="SMART" id="SM00147">
    <property type="entry name" value="RasGEF"/>
    <property type="match status" value="1"/>
</dbReference>
<proteinExistence type="predicted"/>
<reference evidence="3" key="1">
    <citation type="submission" date="2020-12" db="EMBL/GenBank/DDBJ databases">
        <authorList>
            <consortium name="Molecular Ecology Group"/>
        </authorList>
    </citation>
    <scope>NUCLEOTIDE SEQUENCE</scope>
    <source>
        <strain evidence="3">TBG_1078</strain>
    </source>
</reference>
<feature type="domain" description="Ras-GEF" evidence="2">
    <location>
        <begin position="241"/>
        <end position="492"/>
    </location>
</feature>
<dbReference type="InterPro" id="IPR036964">
    <property type="entry name" value="RASGEF_cat_dom_sf"/>
</dbReference>
<dbReference type="InterPro" id="IPR023578">
    <property type="entry name" value="Ras_GEF_dom_sf"/>
</dbReference>
<protein>
    <submittedName>
        <fullName evidence="3">(raccoon dog) hypothetical protein</fullName>
    </submittedName>
</protein>
<evidence type="ECO:0000313" key="4">
    <source>
        <dbReference type="Proteomes" id="UP000645828"/>
    </source>
</evidence>
<evidence type="ECO:0000256" key="1">
    <source>
        <dbReference type="ARBA" id="ARBA00022658"/>
    </source>
</evidence>
<keyword evidence="4" id="KW-1185">Reference proteome</keyword>
<dbReference type="Gene3D" id="1.10.840.10">
    <property type="entry name" value="Ras guanine-nucleotide exchange factors catalytic domain"/>
    <property type="match status" value="1"/>
</dbReference>
<sequence length="492" mass="55204">MFCYSCPTFRRSESRVRDFHVAVYVSSALFSSTSGYVVGDINRYHKSCTQEILEEMVCGFNYSNSLDNYQVHQTNKDQCCSEEILDELLLEFNSSISSDKHRGIRPPTTSIEGLCTLSPILGTGPDQKPQDTWQSLHCASLHDWDLNCHAPITVMPRELLQLTEADTESEVPAPRLLPASPPSAVPDLEQELMSSSACVSAFLGIVTPSLNIETEPPPAPEATCHWCVTPEHQLHEEKPGLMDFPPNLVAEQLTSVDADLFKKVLPQQCLGSIWSKQNEPGNEHLACTVRATITQFNDVASCVITTFLGNPRMTALDRPWWWSTGSRWPRHLSHPGEETDTEEECSSPANWAPAIHLTAHSLPSPGLSNLAELLFHACHHLCSPECLNSPPEEHMDQSFQIAVLSPRESWPLVCLALVQHEKGWVLAASNNRSPLTGRLWLSAFQGNEINHQNKNKEYRFMTKIMLFQVAADHYNVQPNHPFRAWFHYILSC</sequence>
<evidence type="ECO:0000313" key="3">
    <source>
        <dbReference type="EMBL" id="CAD7681100.1"/>
    </source>
</evidence>
<dbReference type="InterPro" id="IPR001895">
    <property type="entry name" value="RASGEF_cat_dom"/>
</dbReference>
<dbReference type="InterPro" id="IPR008937">
    <property type="entry name" value="Ras-like_GEF"/>
</dbReference>
<dbReference type="EMBL" id="CAJHUB010000750">
    <property type="protein sequence ID" value="CAD7681100.1"/>
    <property type="molecule type" value="Genomic_DNA"/>
</dbReference>
<dbReference type="PANTHER" id="PTHR23113:SF35">
    <property type="entry name" value="RAL GUANINE NUCLEOTIDE DISSOCIATION STIMULATOR"/>
    <property type="match status" value="1"/>
</dbReference>
<dbReference type="Proteomes" id="UP000645828">
    <property type="component" value="Unassembled WGS sequence"/>
</dbReference>
<name>A0A811YXC1_NYCPR</name>
<dbReference type="SUPFAM" id="SSF48366">
    <property type="entry name" value="Ras GEF"/>
    <property type="match status" value="1"/>
</dbReference>
<dbReference type="GO" id="GO:0005085">
    <property type="term" value="F:guanyl-nucleotide exchange factor activity"/>
    <property type="evidence" value="ECO:0007669"/>
    <property type="project" value="UniProtKB-KW"/>
</dbReference>
<dbReference type="PANTHER" id="PTHR23113">
    <property type="entry name" value="GUANINE NUCLEOTIDE EXCHANGE FACTOR"/>
    <property type="match status" value="1"/>
</dbReference>
<keyword evidence="1" id="KW-0344">Guanine-nucleotide releasing factor</keyword>
<dbReference type="GO" id="GO:0007265">
    <property type="term" value="P:Ras protein signal transduction"/>
    <property type="evidence" value="ECO:0007669"/>
    <property type="project" value="TreeGrafter"/>
</dbReference>
<organism evidence="3 4">
    <name type="scientific">Nyctereutes procyonoides</name>
    <name type="common">Raccoon dog</name>
    <name type="synonym">Canis procyonoides</name>
    <dbReference type="NCBI Taxonomy" id="34880"/>
    <lineage>
        <taxon>Eukaryota</taxon>
        <taxon>Metazoa</taxon>
        <taxon>Chordata</taxon>
        <taxon>Craniata</taxon>
        <taxon>Vertebrata</taxon>
        <taxon>Euteleostomi</taxon>
        <taxon>Mammalia</taxon>
        <taxon>Eutheria</taxon>
        <taxon>Laurasiatheria</taxon>
        <taxon>Carnivora</taxon>
        <taxon>Caniformia</taxon>
        <taxon>Canidae</taxon>
        <taxon>Nyctereutes</taxon>
    </lineage>
</organism>